<name>A0A9D4Q821_RHISA</name>
<dbReference type="InterPro" id="IPR009057">
    <property type="entry name" value="Homeodomain-like_sf"/>
</dbReference>
<reference evidence="3" key="1">
    <citation type="journal article" date="2020" name="Cell">
        <title>Large-Scale Comparative Analyses of Tick Genomes Elucidate Their Genetic Diversity and Vector Capacities.</title>
        <authorList>
            <consortium name="Tick Genome and Microbiome Consortium (TIGMIC)"/>
            <person name="Jia N."/>
            <person name="Wang J."/>
            <person name="Shi W."/>
            <person name="Du L."/>
            <person name="Sun Y."/>
            <person name="Zhan W."/>
            <person name="Jiang J.F."/>
            <person name="Wang Q."/>
            <person name="Zhang B."/>
            <person name="Ji P."/>
            <person name="Bell-Sakyi L."/>
            <person name="Cui X.M."/>
            <person name="Yuan T.T."/>
            <person name="Jiang B.G."/>
            <person name="Yang W.F."/>
            <person name="Lam T.T."/>
            <person name="Chang Q.C."/>
            <person name="Ding S.J."/>
            <person name="Wang X.J."/>
            <person name="Zhu J.G."/>
            <person name="Ruan X.D."/>
            <person name="Zhao L."/>
            <person name="Wei J.T."/>
            <person name="Ye R.Z."/>
            <person name="Que T.C."/>
            <person name="Du C.H."/>
            <person name="Zhou Y.H."/>
            <person name="Cheng J.X."/>
            <person name="Dai P.F."/>
            <person name="Guo W.B."/>
            <person name="Han X.H."/>
            <person name="Huang E.J."/>
            <person name="Li L.F."/>
            <person name="Wei W."/>
            <person name="Gao Y.C."/>
            <person name="Liu J.Z."/>
            <person name="Shao H.Z."/>
            <person name="Wang X."/>
            <person name="Wang C.C."/>
            <person name="Yang T.C."/>
            <person name="Huo Q.B."/>
            <person name="Li W."/>
            <person name="Chen H.Y."/>
            <person name="Chen S.E."/>
            <person name="Zhou L.G."/>
            <person name="Ni X.B."/>
            <person name="Tian J.H."/>
            <person name="Sheng Y."/>
            <person name="Liu T."/>
            <person name="Pan Y.S."/>
            <person name="Xia L.Y."/>
            <person name="Li J."/>
            <person name="Zhao F."/>
            <person name="Cao W.C."/>
        </authorList>
    </citation>
    <scope>NUCLEOTIDE SEQUENCE</scope>
    <source>
        <strain evidence="3">Rsan-2018</strain>
    </source>
</reference>
<dbReference type="EMBL" id="JABSTV010001248">
    <property type="protein sequence ID" value="KAH7969558.1"/>
    <property type="molecule type" value="Genomic_DNA"/>
</dbReference>
<comment type="subcellular location">
    <subcellularLocation>
        <location evidence="1">Nucleus</location>
    </subcellularLocation>
</comment>
<sequence length="260" mass="29143">MRWETRFIKCSPISVDINASITNRSNWSNQIKQRRRLSPAVAAEKVDILTELNAGKKQVDIYRERDIAPSTVATILKGQEKVVRLHRESQLAPSRKRLRLGNYQTVDDARLLIKIRLKLPTEVNIRQAAEILTGSWWNAKASTISNCWRKAGLLETSITPQDCEPTPRDCDDEAELDPEFSNEPTKKLPVDAAVTFEDYVDRDCAAATSAELTCEEIVSQVHEQDCCSTDEDDAGDAESGTTEETISSSDVVVFLEKTRS</sequence>
<feature type="region of interest" description="Disordered" evidence="2">
    <location>
        <begin position="225"/>
        <end position="252"/>
    </location>
</feature>
<dbReference type="VEuPathDB" id="VectorBase:RSAN_058084"/>
<dbReference type="Gene3D" id="1.10.10.60">
    <property type="entry name" value="Homeodomain-like"/>
    <property type="match status" value="1"/>
</dbReference>
<dbReference type="SUPFAM" id="SSF46689">
    <property type="entry name" value="Homeodomain-like"/>
    <property type="match status" value="1"/>
</dbReference>
<accession>A0A9D4Q821</accession>
<dbReference type="GO" id="GO:0005634">
    <property type="term" value="C:nucleus"/>
    <property type="evidence" value="ECO:0007669"/>
    <property type="project" value="UniProtKB-SubCell"/>
</dbReference>
<keyword evidence="4" id="KW-1185">Reference proteome</keyword>
<organism evidence="3 4">
    <name type="scientific">Rhipicephalus sanguineus</name>
    <name type="common">Brown dog tick</name>
    <name type="synonym">Ixodes sanguineus</name>
    <dbReference type="NCBI Taxonomy" id="34632"/>
    <lineage>
        <taxon>Eukaryota</taxon>
        <taxon>Metazoa</taxon>
        <taxon>Ecdysozoa</taxon>
        <taxon>Arthropoda</taxon>
        <taxon>Chelicerata</taxon>
        <taxon>Arachnida</taxon>
        <taxon>Acari</taxon>
        <taxon>Parasitiformes</taxon>
        <taxon>Ixodida</taxon>
        <taxon>Ixodoidea</taxon>
        <taxon>Ixodidae</taxon>
        <taxon>Rhipicephalinae</taxon>
        <taxon>Rhipicephalus</taxon>
        <taxon>Rhipicephalus</taxon>
    </lineage>
</organism>
<gene>
    <name evidence="3" type="ORF">HPB52_019429</name>
</gene>
<proteinExistence type="predicted"/>
<reference evidence="3" key="2">
    <citation type="submission" date="2021-09" db="EMBL/GenBank/DDBJ databases">
        <authorList>
            <person name="Jia N."/>
            <person name="Wang J."/>
            <person name="Shi W."/>
            <person name="Du L."/>
            <person name="Sun Y."/>
            <person name="Zhan W."/>
            <person name="Jiang J."/>
            <person name="Wang Q."/>
            <person name="Zhang B."/>
            <person name="Ji P."/>
            <person name="Sakyi L.B."/>
            <person name="Cui X."/>
            <person name="Yuan T."/>
            <person name="Jiang B."/>
            <person name="Yang W."/>
            <person name="Lam T.T.-Y."/>
            <person name="Chang Q."/>
            <person name="Ding S."/>
            <person name="Wang X."/>
            <person name="Zhu J."/>
            <person name="Ruan X."/>
            <person name="Zhao L."/>
            <person name="Wei J."/>
            <person name="Que T."/>
            <person name="Du C."/>
            <person name="Cheng J."/>
            <person name="Dai P."/>
            <person name="Han X."/>
            <person name="Huang E."/>
            <person name="Gao Y."/>
            <person name="Liu J."/>
            <person name="Shao H."/>
            <person name="Ye R."/>
            <person name="Li L."/>
            <person name="Wei W."/>
            <person name="Wang X."/>
            <person name="Wang C."/>
            <person name="Huo Q."/>
            <person name="Li W."/>
            <person name="Guo W."/>
            <person name="Chen H."/>
            <person name="Chen S."/>
            <person name="Zhou L."/>
            <person name="Zhou L."/>
            <person name="Ni X."/>
            <person name="Tian J."/>
            <person name="Zhou Y."/>
            <person name="Sheng Y."/>
            <person name="Liu T."/>
            <person name="Pan Y."/>
            <person name="Xia L."/>
            <person name="Li J."/>
            <person name="Zhao F."/>
            <person name="Cao W."/>
        </authorList>
    </citation>
    <scope>NUCLEOTIDE SEQUENCE</scope>
    <source>
        <strain evidence="3">Rsan-2018</strain>
        <tissue evidence="3">Larvae</tissue>
    </source>
</reference>
<dbReference type="AlphaFoldDB" id="A0A9D4Q821"/>
<dbReference type="Proteomes" id="UP000821837">
    <property type="component" value="Unassembled WGS sequence"/>
</dbReference>
<evidence type="ECO:0000256" key="2">
    <source>
        <dbReference type="SAM" id="MobiDB-lite"/>
    </source>
</evidence>
<evidence type="ECO:0000313" key="4">
    <source>
        <dbReference type="Proteomes" id="UP000821837"/>
    </source>
</evidence>
<evidence type="ECO:0000313" key="3">
    <source>
        <dbReference type="EMBL" id="KAH7969558.1"/>
    </source>
</evidence>
<protein>
    <submittedName>
        <fullName evidence="3">Uncharacterized protein</fullName>
    </submittedName>
</protein>
<feature type="compositionally biased region" description="Low complexity" evidence="2">
    <location>
        <begin position="238"/>
        <end position="249"/>
    </location>
</feature>
<evidence type="ECO:0000256" key="1">
    <source>
        <dbReference type="ARBA" id="ARBA00004123"/>
    </source>
</evidence>
<comment type="caution">
    <text evidence="3">The sequence shown here is derived from an EMBL/GenBank/DDBJ whole genome shotgun (WGS) entry which is preliminary data.</text>
</comment>